<organism evidence="2 3">
    <name type="scientific">Sorangium cellulosum</name>
    <name type="common">Polyangium cellulosum</name>
    <dbReference type="NCBI Taxonomy" id="56"/>
    <lineage>
        <taxon>Bacteria</taxon>
        <taxon>Pseudomonadati</taxon>
        <taxon>Myxococcota</taxon>
        <taxon>Polyangia</taxon>
        <taxon>Polyangiales</taxon>
        <taxon>Polyangiaceae</taxon>
        <taxon>Sorangium</taxon>
    </lineage>
</organism>
<keyword evidence="1" id="KW-0812">Transmembrane</keyword>
<protein>
    <submittedName>
        <fullName evidence="2">Uncharacterized protein</fullName>
    </submittedName>
</protein>
<comment type="caution">
    <text evidence="2">The sequence shown here is derived from an EMBL/GenBank/DDBJ whole genome shotgun (WGS) entry which is preliminary data.</text>
</comment>
<dbReference type="EMBL" id="JEMA01000642">
    <property type="protein sequence ID" value="KYF67556.1"/>
    <property type="molecule type" value="Genomic_DNA"/>
</dbReference>
<keyword evidence="1" id="KW-1133">Transmembrane helix</keyword>
<dbReference type="Proteomes" id="UP000075260">
    <property type="component" value="Unassembled WGS sequence"/>
</dbReference>
<sequence length="96" mass="10598">MTLVILGGPGFPVHDELLRRARLRLRGERPPRLSLHSRVVLITTAVLLAVGAAGFLALEWCRSMDSLSWPVKELASLFQSAMTRTEGFNEERVGIG</sequence>
<reference evidence="2 3" key="1">
    <citation type="submission" date="2014-02" db="EMBL/GenBank/DDBJ databases">
        <title>The small core and large imbalanced accessory genome model reveals a collaborative survival strategy of Sorangium cellulosum strains in nature.</title>
        <authorList>
            <person name="Han K."/>
            <person name="Peng R."/>
            <person name="Blom J."/>
            <person name="Li Y.-Z."/>
        </authorList>
    </citation>
    <scope>NUCLEOTIDE SEQUENCE [LARGE SCALE GENOMIC DNA]</scope>
    <source>
        <strain evidence="2 3">So0008-312</strain>
    </source>
</reference>
<keyword evidence="1" id="KW-0472">Membrane</keyword>
<accession>A0A150QIL2</accession>
<dbReference type="RefSeq" id="WP_061609783.1">
    <property type="nucleotide sequence ID" value="NZ_JEMA01000642.1"/>
</dbReference>
<proteinExistence type="predicted"/>
<dbReference type="AlphaFoldDB" id="A0A150QIL2"/>
<gene>
    <name evidence="2" type="ORF">BE15_29765</name>
</gene>
<evidence type="ECO:0000313" key="3">
    <source>
        <dbReference type="Proteomes" id="UP000075260"/>
    </source>
</evidence>
<name>A0A150QIL2_SORCE</name>
<evidence type="ECO:0000313" key="2">
    <source>
        <dbReference type="EMBL" id="KYF67556.1"/>
    </source>
</evidence>
<evidence type="ECO:0000256" key="1">
    <source>
        <dbReference type="SAM" id="Phobius"/>
    </source>
</evidence>
<feature type="transmembrane region" description="Helical" evidence="1">
    <location>
        <begin position="39"/>
        <end position="58"/>
    </location>
</feature>